<feature type="domain" description="Calcineurin-like phosphoesterase" evidence="1">
    <location>
        <begin position="3"/>
        <end position="234"/>
    </location>
</feature>
<dbReference type="RefSeq" id="WP_279746550.1">
    <property type="nucleotide sequence ID" value="NZ_JAOCIL010000001.1"/>
</dbReference>
<dbReference type="Gene3D" id="3.40.50.300">
    <property type="entry name" value="P-loop containing nucleotide triphosphate hydrolases"/>
    <property type="match status" value="1"/>
</dbReference>
<proteinExistence type="predicted"/>
<dbReference type="PANTHER" id="PTHR30337">
    <property type="entry name" value="COMPONENT OF ATP-DEPENDENT DSDNA EXONUCLEASE"/>
    <property type="match status" value="1"/>
</dbReference>
<evidence type="ECO:0000259" key="1">
    <source>
        <dbReference type="Pfam" id="PF00149"/>
    </source>
</evidence>
<dbReference type="Proteomes" id="UP001161567">
    <property type="component" value="Unassembled WGS sequence"/>
</dbReference>
<evidence type="ECO:0000313" key="2">
    <source>
        <dbReference type="EMBL" id="MDH1437886.1"/>
    </source>
</evidence>
<reference evidence="2" key="1">
    <citation type="submission" date="2022-09" db="EMBL/GenBank/DDBJ databases">
        <title>Intensive care unit water sources are persistently colonized with multi-drug resistant bacteria and are the site of extensive horizontal gene transfer of antibiotic resistance genes.</title>
        <authorList>
            <person name="Diorio-Toth L."/>
        </authorList>
    </citation>
    <scope>NUCLEOTIDE SEQUENCE</scope>
    <source>
        <strain evidence="2">GD03725</strain>
    </source>
</reference>
<accession>A0AA42QRB3</accession>
<name>A0AA42QRB3_ACIJO</name>
<dbReference type="GO" id="GO:0016787">
    <property type="term" value="F:hydrolase activity"/>
    <property type="evidence" value="ECO:0007669"/>
    <property type="project" value="InterPro"/>
</dbReference>
<protein>
    <submittedName>
        <fullName evidence="2">Metallophosphoesterase</fullName>
    </submittedName>
</protein>
<dbReference type="InterPro" id="IPR029052">
    <property type="entry name" value="Metallo-depent_PP-like"/>
</dbReference>
<dbReference type="AlphaFoldDB" id="A0AA42QRB3"/>
<evidence type="ECO:0000313" key="3">
    <source>
        <dbReference type="Proteomes" id="UP001161567"/>
    </source>
</evidence>
<dbReference type="InterPro" id="IPR050535">
    <property type="entry name" value="DNA_Repair-Maintenance_Comp"/>
</dbReference>
<dbReference type="PANTHER" id="PTHR30337:SF0">
    <property type="entry name" value="NUCLEASE SBCCD SUBUNIT D"/>
    <property type="match status" value="1"/>
</dbReference>
<dbReference type="EMBL" id="JAOCIL010000001">
    <property type="protein sequence ID" value="MDH1437886.1"/>
    <property type="molecule type" value="Genomic_DNA"/>
</dbReference>
<dbReference type="Gene3D" id="3.60.21.10">
    <property type="match status" value="1"/>
</dbReference>
<dbReference type="SUPFAM" id="SSF52540">
    <property type="entry name" value="P-loop containing nucleoside triphosphate hydrolases"/>
    <property type="match status" value="1"/>
</dbReference>
<dbReference type="SUPFAM" id="SSF56300">
    <property type="entry name" value="Metallo-dependent phosphatases"/>
    <property type="match status" value="1"/>
</dbReference>
<comment type="caution">
    <text evidence="2">The sequence shown here is derived from an EMBL/GenBank/DDBJ whole genome shotgun (WGS) entry which is preliminary data.</text>
</comment>
<gene>
    <name evidence="2" type="ORF">N5I27_05615</name>
</gene>
<organism evidence="2 3">
    <name type="scientific">Acinetobacter johnsonii</name>
    <dbReference type="NCBI Taxonomy" id="40214"/>
    <lineage>
        <taxon>Bacteria</taxon>
        <taxon>Pseudomonadati</taxon>
        <taxon>Pseudomonadota</taxon>
        <taxon>Gammaproteobacteria</taxon>
        <taxon>Moraxellales</taxon>
        <taxon>Moraxellaceae</taxon>
        <taxon>Acinetobacter</taxon>
    </lineage>
</organism>
<dbReference type="Pfam" id="PF00149">
    <property type="entry name" value="Metallophos"/>
    <property type="match status" value="1"/>
</dbReference>
<dbReference type="InterPro" id="IPR004843">
    <property type="entry name" value="Calcineurin-like_PHP"/>
</dbReference>
<sequence>MITILHISDLHIHSNYDQDQVLDKFLDDLKNQEKIDLVVCSGDIFAKGNYNKSIVEYAQNFFHKLNKITNNAEIILCAGNHDVNLKIRDSIFSSIFDIKDHKAAVNLFDKLYHEPKKDLLAHLSDYNDFASTIVNIPLENKIFFTKSITINNQNIGIASLNTSWLTKGGGQADYGNLFLTERQIERAYDEIKDYPLKIAVFHHTFDWLNQNEKQIIKNRLGEKFNIVLCGHNHENTAEAISSNIGQLFISNTGCLYQSRDYFNGYTILKLNNNTVKVLAREYYHSRNTFDQATRFNTNGTKDYTFSTSHQKTVEITDVLFESITQRANNKLLSSNSSIAPREVHNIFVEPPLAQLEEKEFYFNKEHVKSNNSTDYVKLNDLRNSSENILFLGKRESGKTTLLNYLIVEKFSEIYPQTVLGIIIDLKNARTKESNLSINLLLNEGLNFLDNELNKQQLKDLLADGRILIGFDNFDTKSLNDLRCLRKFMQDYPTSKYIAVSLEDESTLKTIKLDIDIFPKQVFIHSFKAKHTESLICKWFSSDTDTNSLKIRTIDFRHKSKNVQFI</sequence>
<dbReference type="InterPro" id="IPR027417">
    <property type="entry name" value="P-loop_NTPase"/>
</dbReference>